<proteinExistence type="predicted"/>
<dbReference type="EMBL" id="GBXM01042424">
    <property type="protein sequence ID" value="JAH66153.1"/>
    <property type="molecule type" value="Transcribed_RNA"/>
</dbReference>
<reference evidence="1" key="2">
    <citation type="journal article" date="2015" name="Fish Shellfish Immunol.">
        <title>Early steps in the European eel (Anguilla anguilla)-Vibrio vulnificus interaction in the gills: Role of the RtxA13 toxin.</title>
        <authorList>
            <person name="Callol A."/>
            <person name="Pajuelo D."/>
            <person name="Ebbesson L."/>
            <person name="Teles M."/>
            <person name="MacKenzie S."/>
            <person name="Amaro C."/>
        </authorList>
    </citation>
    <scope>NUCLEOTIDE SEQUENCE</scope>
</reference>
<dbReference type="AlphaFoldDB" id="A0A0E9UMF7"/>
<sequence>MVRLIKVHLLHRLINVKLLHTQTWVTN</sequence>
<evidence type="ECO:0000313" key="1">
    <source>
        <dbReference type="EMBL" id="JAH66153.1"/>
    </source>
</evidence>
<reference evidence="1" key="1">
    <citation type="submission" date="2014-11" db="EMBL/GenBank/DDBJ databases">
        <authorList>
            <person name="Amaro Gonzalez C."/>
        </authorList>
    </citation>
    <scope>NUCLEOTIDE SEQUENCE</scope>
</reference>
<organism evidence="1">
    <name type="scientific">Anguilla anguilla</name>
    <name type="common">European freshwater eel</name>
    <name type="synonym">Muraena anguilla</name>
    <dbReference type="NCBI Taxonomy" id="7936"/>
    <lineage>
        <taxon>Eukaryota</taxon>
        <taxon>Metazoa</taxon>
        <taxon>Chordata</taxon>
        <taxon>Craniata</taxon>
        <taxon>Vertebrata</taxon>
        <taxon>Euteleostomi</taxon>
        <taxon>Actinopterygii</taxon>
        <taxon>Neopterygii</taxon>
        <taxon>Teleostei</taxon>
        <taxon>Anguilliformes</taxon>
        <taxon>Anguillidae</taxon>
        <taxon>Anguilla</taxon>
    </lineage>
</organism>
<name>A0A0E9UMF7_ANGAN</name>
<accession>A0A0E9UMF7</accession>
<protein>
    <submittedName>
        <fullName evidence="1">Uncharacterized protein</fullName>
    </submittedName>
</protein>